<dbReference type="AlphaFoldDB" id="A0A381W467"/>
<evidence type="ECO:0000256" key="4">
    <source>
        <dbReference type="ARBA" id="ARBA00022519"/>
    </source>
</evidence>
<organism evidence="10">
    <name type="scientific">marine metagenome</name>
    <dbReference type="NCBI Taxonomy" id="408172"/>
    <lineage>
        <taxon>unclassified sequences</taxon>
        <taxon>metagenomes</taxon>
        <taxon>ecological metagenomes</taxon>
    </lineage>
</organism>
<dbReference type="GO" id="GO:0015740">
    <property type="term" value="P:C4-dicarboxylate transport"/>
    <property type="evidence" value="ECO:0007669"/>
    <property type="project" value="TreeGrafter"/>
</dbReference>
<evidence type="ECO:0000256" key="3">
    <source>
        <dbReference type="ARBA" id="ARBA00022475"/>
    </source>
</evidence>
<dbReference type="PANTHER" id="PTHR35011">
    <property type="entry name" value="2,3-DIKETO-L-GULONATE TRAP TRANSPORTER SMALL PERMEASE PROTEIN YIAM"/>
    <property type="match status" value="1"/>
</dbReference>
<dbReference type="InterPro" id="IPR055348">
    <property type="entry name" value="DctQ"/>
</dbReference>
<keyword evidence="6 8" id="KW-1133">Transmembrane helix</keyword>
<evidence type="ECO:0000256" key="2">
    <source>
        <dbReference type="ARBA" id="ARBA00022448"/>
    </source>
</evidence>
<feature type="domain" description="Tripartite ATP-independent periplasmic transporters DctQ component" evidence="9">
    <location>
        <begin position="57"/>
        <end position="166"/>
    </location>
</feature>
<keyword evidence="5 8" id="KW-0812">Transmembrane</keyword>
<keyword evidence="2" id="KW-0813">Transport</keyword>
<evidence type="ECO:0000256" key="5">
    <source>
        <dbReference type="ARBA" id="ARBA00022692"/>
    </source>
</evidence>
<evidence type="ECO:0000256" key="6">
    <source>
        <dbReference type="ARBA" id="ARBA00022989"/>
    </source>
</evidence>
<evidence type="ECO:0000256" key="1">
    <source>
        <dbReference type="ARBA" id="ARBA00004429"/>
    </source>
</evidence>
<feature type="transmembrane region" description="Helical" evidence="8">
    <location>
        <begin position="56"/>
        <end position="76"/>
    </location>
</feature>
<proteinExistence type="predicted"/>
<sequence length="186" mass="20501">VIRRFLNLVYKTSGVVAAGFLAAICITVVLQVAANIINKTMDLFFGASPGLIVPSYAEFTGFFLVAASFFALAYTLRGGEHIRVSLLINRLGPFSRRCVEVWCLALGAILTGYFSFYAFNLVYESYVFGDLAVGMVPLPLWIPQFLMALGSVVLFTELVDDLVQVLSGRAPSYQQHENRNPSQKTE</sequence>
<dbReference type="EMBL" id="UINC01010507">
    <property type="protein sequence ID" value="SVA46707.1"/>
    <property type="molecule type" value="Genomic_DNA"/>
</dbReference>
<dbReference type="GO" id="GO:0005886">
    <property type="term" value="C:plasma membrane"/>
    <property type="evidence" value="ECO:0007669"/>
    <property type="project" value="UniProtKB-SubCell"/>
</dbReference>
<feature type="transmembrane region" description="Helical" evidence="8">
    <location>
        <begin position="97"/>
        <end position="118"/>
    </location>
</feature>
<name>A0A381W467_9ZZZZ</name>
<feature type="non-terminal residue" evidence="10">
    <location>
        <position position="1"/>
    </location>
</feature>
<keyword evidence="7 8" id="KW-0472">Membrane</keyword>
<gene>
    <name evidence="10" type="ORF">METZ01_LOCUS99561</name>
</gene>
<dbReference type="InterPro" id="IPR007387">
    <property type="entry name" value="TRAP_DctQ"/>
</dbReference>
<feature type="transmembrane region" description="Helical" evidence="8">
    <location>
        <begin position="12"/>
        <end position="36"/>
    </location>
</feature>
<feature type="transmembrane region" description="Helical" evidence="8">
    <location>
        <begin position="138"/>
        <end position="159"/>
    </location>
</feature>
<dbReference type="GO" id="GO:0022857">
    <property type="term" value="F:transmembrane transporter activity"/>
    <property type="evidence" value="ECO:0007669"/>
    <property type="project" value="TreeGrafter"/>
</dbReference>
<keyword evidence="3" id="KW-1003">Cell membrane</keyword>
<keyword evidence="4" id="KW-0997">Cell inner membrane</keyword>
<evidence type="ECO:0000259" key="9">
    <source>
        <dbReference type="Pfam" id="PF04290"/>
    </source>
</evidence>
<evidence type="ECO:0000313" key="10">
    <source>
        <dbReference type="EMBL" id="SVA46707.1"/>
    </source>
</evidence>
<reference evidence="10" key="1">
    <citation type="submission" date="2018-05" db="EMBL/GenBank/DDBJ databases">
        <authorList>
            <person name="Lanie J.A."/>
            <person name="Ng W.-L."/>
            <person name="Kazmierczak K.M."/>
            <person name="Andrzejewski T.M."/>
            <person name="Davidsen T.M."/>
            <person name="Wayne K.J."/>
            <person name="Tettelin H."/>
            <person name="Glass J.I."/>
            <person name="Rusch D."/>
            <person name="Podicherti R."/>
            <person name="Tsui H.-C.T."/>
            <person name="Winkler M.E."/>
        </authorList>
    </citation>
    <scope>NUCLEOTIDE SEQUENCE</scope>
</reference>
<dbReference type="Pfam" id="PF04290">
    <property type="entry name" value="DctQ"/>
    <property type="match status" value="1"/>
</dbReference>
<evidence type="ECO:0000256" key="8">
    <source>
        <dbReference type="SAM" id="Phobius"/>
    </source>
</evidence>
<protein>
    <recommendedName>
        <fullName evidence="9">Tripartite ATP-independent periplasmic transporters DctQ component domain-containing protein</fullName>
    </recommendedName>
</protein>
<accession>A0A381W467</accession>
<evidence type="ECO:0000256" key="7">
    <source>
        <dbReference type="ARBA" id="ARBA00023136"/>
    </source>
</evidence>
<comment type="subcellular location">
    <subcellularLocation>
        <location evidence="1">Cell inner membrane</location>
        <topology evidence="1">Multi-pass membrane protein</topology>
    </subcellularLocation>
</comment>
<dbReference type="PANTHER" id="PTHR35011:SF10">
    <property type="entry name" value="TRAP TRANSPORTER SMALL PERMEASE PROTEIN"/>
    <property type="match status" value="1"/>
</dbReference>